<dbReference type="EMBL" id="LO017727">
    <property type="protein sequence ID" value="CRH07316.1"/>
    <property type="molecule type" value="Genomic_DNA"/>
</dbReference>
<protein>
    <submittedName>
        <fullName evidence="2">Uncharacterized protein</fullName>
    </submittedName>
</protein>
<feature type="transmembrane region" description="Helical" evidence="1">
    <location>
        <begin position="206"/>
        <end position="236"/>
    </location>
</feature>
<feature type="transmembrane region" description="Helical" evidence="1">
    <location>
        <begin position="256"/>
        <end position="278"/>
    </location>
</feature>
<feature type="transmembrane region" description="Helical" evidence="1">
    <location>
        <begin position="337"/>
        <end position="370"/>
    </location>
</feature>
<keyword evidence="1" id="KW-0472">Membrane</keyword>
<dbReference type="AlphaFoldDB" id="A0A1S7LNI6"/>
<proteinExistence type="predicted"/>
<gene>
    <name evidence="2" type="ORF">MAGMO_3176</name>
</gene>
<feature type="transmembrane region" description="Helical" evidence="1">
    <location>
        <begin position="96"/>
        <end position="115"/>
    </location>
</feature>
<keyword evidence="1" id="KW-1133">Transmembrane helix</keyword>
<feature type="transmembrane region" description="Helical" evidence="1">
    <location>
        <begin position="72"/>
        <end position="90"/>
    </location>
</feature>
<name>A0A1S7LNI6_MAGMO</name>
<accession>A0A1S7LNI6</accession>
<reference evidence="2" key="1">
    <citation type="submission" date="2015-04" db="EMBL/GenBank/DDBJ databases">
        <authorList>
            <person name="Syromyatnikov M.Y."/>
            <person name="Popov V.N."/>
        </authorList>
    </citation>
    <scope>NUCLEOTIDE SEQUENCE</scope>
    <source>
        <strain evidence="2">MO-1</strain>
    </source>
</reference>
<organism evidence="2">
    <name type="scientific">Magnetococcus massalia (strain MO-1)</name>
    <dbReference type="NCBI Taxonomy" id="451514"/>
    <lineage>
        <taxon>Bacteria</taxon>
        <taxon>Pseudomonadati</taxon>
        <taxon>Pseudomonadota</taxon>
        <taxon>Magnetococcia</taxon>
        <taxon>Magnetococcales</taxon>
        <taxon>Magnetococcaceae</taxon>
        <taxon>Magnetococcus</taxon>
    </lineage>
</organism>
<feature type="transmembrane region" description="Helical" evidence="1">
    <location>
        <begin position="136"/>
        <end position="153"/>
    </location>
</feature>
<keyword evidence="1" id="KW-0812">Transmembrane</keyword>
<evidence type="ECO:0000256" key="1">
    <source>
        <dbReference type="SAM" id="Phobius"/>
    </source>
</evidence>
<evidence type="ECO:0000313" key="2">
    <source>
        <dbReference type="EMBL" id="CRH07316.1"/>
    </source>
</evidence>
<feature type="transmembrane region" description="Helical" evidence="1">
    <location>
        <begin position="40"/>
        <end position="60"/>
    </location>
</feature>
<feature type="transmembrane region" description="Helical" evidence="1">
    <location>
        <begin position="290"/>
        <end position="313"/>
    </location>
</feature>
<feature type="transmembrane region" description="Helical" evidence="1">
    <location>
        <begin position="165"/>
        <end position="185"/>
    </location>
</feature>
<sequence length="378" mass="41539">MLPNQSPFAHHLPKLALLAMVCFAAYGLFADELSPAARSHLVLALGVLPLILANILSFSATLLRTSQPSGRAWFWPVLSFIAGLILVAALSYDPRYALISVVLGFIAVGGVWQWIQRAKKKSLGSPHPGVRWYEGALLSLAFGLIAMGVGLVWDDLWIPLRSIHLHLNLMGFVALTAVGTLQVLIPTVANFHDEKVMERLARHWPYALGGTFASALGAAGWHIFNILGLILWLVPLLPWTGKLWQVRIKLLERGGAMWPLMAALFGFWVMMFSGLLIVAGWMSPENTLPLFFIGFVFPLVMGALTHLLPMWWWPGLETPLRSQARDAMEVGSPGRALLLVICGIGAIWAMPWAAPLATAAILQFLIQVVIIRKKTPVM</sequence>